<sequence>MTARLTAQTTQLPVTLVGGHPLRRAAPHRHVQRDRPPGQGARHHQSAEIDHSRLTGSQRDRTNLIDRVVAPKRFDYEGTSPKFQHFPAAESVSHGAAAGYGESGWTRRLGSKLERVRFGVAARARAGTGSVKDMISDLGRGVRAAPAATPRWASVRPRMVVNDGETMLDCSVGGVSIERGPWYAWGVCNAGACTTNKCRSAPPMTSSTTSPIATAIIPPTLCMKPTVALSEHAGDIIPNGVERRAHACTVQTDASVSPSYLR</sequence>
<protein>
    <submittedName>
        <fullName evidence="2">Uncharacterized protein</fullName>
    </submittedName>
</protein>
<feature type="compositionally biased region" description="Basic and acidic residues" evidence="1">
    <location>
        <begin position="45"/>
        <end position="61"/>
    </location>
</feature>
<organism evidence="2 3">
    <name type="scientific">Mycena pura</name>
    <dbReference type="NCBI Taxonomy" id="153505"/>
    <lineage>
        <taxon>Eukaryota</taxon>
        <taxon>Fungi</taxon>
        <taxon>Dikarya</taxon>
        <taxon>Basidiomycota</taxon>
        <taxon>Agaricomycotina</taxon>
        <taxon>Agaricomycetes</taxon>
        <taxon>Agaricomycetidae</taxon>
        <taxon>Agaricales</taxon>
        <taxon>Marasmiineae</taxon>
        <taxon>Mycenaceae</taxon>
        <taxon>Mycena</taxon>
    </lineage>
</organism>
<evidence type="ECO:0000256" key="1">
    <source>
        <dbReference type="SAM" id="MobiDB-lite"/>
    </source>
</evidence>
<dbReference type="AlphaFoldDB" id="A0AAD6Y5Y1"/>
<evidence type="ECO:0000313" key="3">
    <source>
        <dbReference type="Proteomes" id="UP001219525"/>
    </source>
</evidence>
<feature type="compositionally biased region" description="Basic residues" evidence="1">
    <location>
        <begin position="21"/>
        <end position="32"/>
    </location>
</feature>
<feature type="compositionally biased region" description="Polar residues" evidence="1">
    <location>
        <begin position="1"/>
        <end position="13"/>
    </location>
</feature>
<evidence type="ECO:0000313" key="2">
    <source>
        <dbReference type="EMBL" id="KAJ7198384.1"/>
    </source>
</evidence>
<feature type="region of interest" description="Disordered" evidence="1">
    <location>
        <begin position="1"/>
        <end position="61"/>
    </location>
</feature>
<keyword evidence="3" id="KW-1185">Reference proteome</keyword>
<dbReference type="EMBL" id="JARJCW010000073">
    <property type="protein sequence ID" value="KAJ7198384.1"/>
    <property type="molecule type" value="Genomic_DNA"/>
</dbReference>
<name>A0AAD6Y5Y1_9AGAR</name>
<gene>
    <name evidence="2" type="ORF">GGX14DRAFT_666793</name>
</gene>
<dbReference type="Proteomes" id="UP001219525">
    <property type="component" value="Unassembled WGS sequence"/>
</dbReference>
<reference evidence="2" key="1">
    <citation type="submission" date="2023-03" db="EMBL/GenBank/DDBJ databases">
        <title>Massive genome expansion in bonnet fungi (Mycena s.s.) driven by repeated elements and novel gene families across ecological guilds.</title>
        <authorList>
            <consortium name="Lawrence Berkeley National Laboratory"/>
            <person name="Harder C.B."/>
            <person name="Miyauchi S."/>
            <person name="Viragh M."/>
            <person name="Kuo A."/>
            <person name="Thoen E."/>
            <person name="Andreopoulos B."/>
            <person name="Lu D."/>
            <person name="Skrede I."/>
            <person name="Drula E."/>
            <person name="Henrissat B."/>
            <person name="Morin E."/>
            <person name="Kohler A."/>
            <person name="Barry K."/>
            <person name="LaButti K."/>
            <person name="Morin E."/>
            <person name="Salamov A."/>
            <person name="Lipzen A."/>
            <person name="Mereny Z."/>
            <person name="Hegedus B."/>
            <person name="Baldrian P."/>
            <person name="Stursova M."/>
            <person name="Weitz H."/>
            <person name="Taylor A."/>
            <person name="Grigoriev I.V."/>
            <person name="Nagy L.G."/>
            <person name="Martin F."/>
            <person name="Kauserud H."/>
        </authorList>
    </citation>
    <scope>NUCLEOTIDE SEQUENCE</scope>
    <source>
        <strain evidence="2">9144</strain>
    </source>
</reference>
<proteinExistence type="predicted"/>
<accession>A0AAD6Y5Y1</accession>
<comment type="caution">
    <text evidence="2">The sequence shown here is derived from an EMBL/GenBank/DDBJ whole genome shotgun (WGS) entry which is preliminary data.</text>
</comment>